<dbReference type="Gene3D" id="2.40.50.140">
    <property type="entry name" value="Nucleic acid-binding proteins"/>
    <property type="match status" value="1"/>
</dbReference>
<reference evidence="2 3" key="1">
    <citation type="submission" date="2013-02" db="EMBL/GenBank/DDBJ databases">
        <title>Draft genome sequence of Amycolatopsis vancoresmycina strain DSM 44592T.</title>
        <authorList>
            <person name="Kumar S."/>
            <person name="Kaur N."/>
            <person name="Kaur C."/>
            <person name="Raghava G.P.S."/>
            <person name="Mayilraj S."/>
        </authorList>
    </citation>
    <scope>NUCLEOTIDE SEQUENCE [LARGE SCALE GENOMIC DNA]</scope>
    <source>
        <strain evidence="2 3">DSM 44592</strain>
    </source>
</reference>
<dbReference type="EMBL" id="AOUO01000110">
    <property type="protein sequence ID" value="EOD68875.1"/>
    <property type="molecule type" value="Genomic_DNA"/>
</dbReference>
<proteinExistence type="predicted"/>
<sequence>MTPWQEFVAAHAEGGVLDGVVTRVLPFGAFVEVADGIHGLLVTDAAPQAGTRLPVRIEQIDVERRRFSLVKA</sequence>
<dbReference type="InterPro" id="IPR012340">
    <property type="entry name" value="NA-bd_OB-fold"/>
</dbReference>
<evidence type="ECO:0000313" key="3">
    <source>
        <dbReference type="Proteomes" id="UP000014139"/>
    </source>
</evidence>
<dbReference type="OrthoDB" id="3696341at2"/>
<dbReference type="Pfam" id="PF00575">
    <property type="entry name" value="S1"/>
    <property type="match status" value="1"/>
</dbReference>
<protein>
    <submittedName>
        <fullName evidence="2">30S ribosomal protein S1</fullName>
    </submittedName>
</protein>
<dbReference type="PATRIC" id="fig|1292037.4.peg.1751"/>
<organism evidence="2 3">
    <name type="scientific">Amycolatopsis vancoresmycina DSM 44592</name>
    <dbReference type="NCBI Taxonomy" id="1292037"/>
    <lineage>
        <taxon>Bacteria</taxon>
        <taxon>Bacillati</taxon>
        <taxon>Actinomycetota</taxon>
        <taxon>Actinomycetes</taxon>
        <taxon>Pseudonocardiales</taxon>
        <taxon>Pseudonocardiaceae</taxon>
        <taxon>Amycolatopsis</taxon>
    </lineage>
</organism>
<keyword evidence="2" id="KW-0689">Ribosomal protein</keyword>
<dbReference type="RefSeq" id="WP_003068861.1">
    <property type="nucleotide sequence ID" value="NZ_AOUO01000110.1"/>
</dbReference>
<keyword evidence="3" id="KW-1185">Reference proteome</keyword>
<dbReference type="InterPro" id="IPR003029">
    <property type="entry name" value="S1_domain"/>
</dbReference>
<dbReference type="GO" id="GO:0003676">
    <property type="term" value="F:nucleic acid binding"/>
    <property type="evidence" value="ECO:0007669"/>
    <property type="project" value="InterPro"/>
</dbReference>
<dbReference type="GO" id="GO:0005840">
    <property type="term" value="C:ribosome"/>
    <property type="evidence" value="ECO:0007669"/>
    <property type="project" value="UniProtKB-KW"/>
</dbReference>
<keyword evidence="2" id="KW-0687">Ribonucleoprotein</keyword>
<dbReference type="PROSITE" id="PS50126">
    <property type="entry name" value="S1"/>
    <property type="match status" value="1"/>
</dbReference>
<dbReference type="SUPFAM" id="SSF50249">
    <property type="entry name" value="Nucleic acid-binding proteins"/>
    <property type="match status" value="1"/>
</dbReference>
<evidence type="ECO:0000259" key="1">
    <source>
        <dbReference type="PROSITE" id="PS50126"/>
    </source>
</evidence>
<dbReference type="AlphaFoldDB" id="R1HZD6"/>
<name>R1HZD6_9PSEU</name>
<accession>R1HZD6</accession>
<dbReference type="SMART" id="SM00316">
    <property type="entry name" value="S1"/>
    <property type="match status" value="1"/>
</dbReference>
<gene>
    <name evidence="2" type="primary">rpsA</name>
    <name evidence="2" type="ORF">H480_09113</name>
</gene>
<evidence type="ECO:0000313" key="2">
    <source>
        <dbReference type="EMBL" id="EOD68875.1"/>
    </source>
</evidence>
<dbReference type="Proteomes" id="UP000014139">
    <property type="component" value="Unassembled WGS sequence"/>
</dbReference>
<feature type="domain" description="S1 motif" evidence="1">
    <location>
        <begin position="14"/>
        <end position="41"/>
    </location>
</feature>
<dbReference type="eggNOG" id="COG0539">
    <property type="taxonomic scope" value="Bacteria"/>
</dbReference>
<comment type="caution">
    <text evidence="2">The sequence shown here is derived from an EMBL/GenBank/DDBJ whole genome shotgun (WGS) entry which is preliminary data.</text>
</comment>